<dbReference type="EMBL" id="CP001919">
    <property type="protein sequence ID" value="ADF64751.1"/>
    <property type="molecule type" value="Genomic_DNA"/>
</dbReference>
<evidence type="ECO:0000313" key="1">
    <source>
        <dbReference type="EMBL" id="ADF64751.1"/>
    </source>
</evidence>
<dbReference type="EnsemblBacteria" id="ADF64751">
    <property type="protein sequence ID" value="ADF64751"/>
    <property type="gene ID" value="ECL_A063"/>
</dbReference>
<organism evidence="1 2">
    <name type="scientific">Enterobacter cloacae subsp. cloacae (strain ATCC 13047 / DSM 30054 / NBRC 13535 / NCTC 10005 / WDCM 00083 / NCDC 279-56)</name>
    <dbReference type="NCBI Taxonomy" id="716541"/>
    <lineage>
        <taxon>Bacteria</taxon>
        <taxon>Pseudomonadati</taxon>
        <taxon>Pseudomonadota</taxon>
        <taxon>Gammaproteobacteria</taxon>
        <taxon>Enterobacterales</taxon>
        <taxon>Enterobacteriaceae</taxon>
        <taxon>Enterobacter</taxon>
        <taxon>Enterobacter cloacae complex</taxon>
    </lineage>
</organism>
<proteinExistence type="predicted"/>
<gene>
    <name evidence="1" type="ordered locus">ECL_A063</name>
</gene>
<dbReference type="KEGG" id="enc:ECL_A063"/>
<geneLocation type="plasmid" evidence="1 2">
    <name>pECL_A</name>
</geneLocation>
<sequence length="55" mass="6420">MQSRSKYSLVQFSIRLKGCRMLQSISSARRRKYARVGACVEEAELLRTNKVWLTL</sequence>
<reference evidence="1 2" key="1">
    <citation type="journal article" date="2010" name="J. Bacteriol.">
        <title>Complete genome sequence of Enterobacter cloacae subsp. cloacae type strain ATCC 13047.</title>
        <authorList>
            <person name="Ren Y."/>
            <person name="Ren Y."/>
            <person name="Zhou Z."/>
            <person name="Guo X."/>
            <person name="Li Y."/>
            <person name="Feng L."/>
            <person name="Wang L."/>
        </authorList>
    </citation>
    <scope>NUCLEOTIDE SEQUENCE [LARGE SCALE GENOMIC DNA]</scope>
    <source>
        <strain evidence="2">ATCC 13047 / DSM 30054 / NBRC 13535 / NCTC 10005 / WDCM 00083 / NCDC 279-56</strain>
        <plasmid evidence="1">pECL_A</plasmid>
    </source>
</reference>
<name>A0A0H3CRZ9_ENTCC</name>
<accession>A0A0H3CRZ9</accession>
<dbReference type="AlphaFoldDB" id="A0A0H3CRZ9"/>
<dbReference type="Proteomes" id="UP000002363">
    <property type="component" value="Plasmid pECL_A"/>
</dbReference>
<keyword evidence="1" id="KW-0614">Plasmid</keyword>
<protein>
    <submittedName>
        <fullName evidence="1">Uncharacterized protein</fullName>
    </submittedName>
</protein>
<keyword evidence="2" id="KW-1185">Reference proteome</keyword>
<dbReference type="HOGENOM" id="CLU_3025010_0_0_6"/>
<evidence type="ECO:0000313" key="2">
    <source>
        <dbReference type="Proteomes" id="UP000002363"/>
    </source>
</evidence>